<gene>
    <name evidence="2" type="ORF">H8N03_18150</name>
</gene>
<sequence>MSAARCRCDRHLLHCSTLDSRAHTSPRTRETPVASKHLDQVEDLHFRVLKILQDHPDMSQRELAKRLGVSNGKLHYCMKALMEKGLVKLGNFAASKHHLGYAYLLTPKGLTRKAAMASRFLQRKLAEYEALQAEIASLKAELDNKLHGARPTR</sequence>
<dbReference type="Pfam" id="PF13412">
    <property type="entry name" value="HTH_24"/>
    <property type="match status" value="1"/>
</dbReference>
<evidence type="ECO:0000256" key="1">
    <source>
        <dbReference type="SAM" id="Coils"/>
    </source>
</evidence>
<proteinExistence type="predicted"/>
<organism evidence="2 3">
    <name type="scientific">Ramlibacter cellulosilyticus</name>
    <dbReference type="NCBI Taxonomy" id="2764187"/>
    <lineage>
        <taxon>Bacteria</taxon>
        <taxon>Pseudomonadati</taxon>
        <taxon>Pseudomonadota</taxon>
        <taxon>Betaproteobacteria</taxon>
        <taxon>Burkholderiales</taxon>
        <taxon>Comamonadaceae</taxon>
        <taxon>Ramlibacter</taxon>
    </lineage>
</organism>
<reference evidence="2" key="1">
    <citation type="submission" date="2020-08" db="EMBL/GenBank/DDBJ databases">
        <title>Ramlibacter sp. USB13 16S ribosomal RNA gene genome sequencing and assembly.</title>
        <authorList>
            <person name="Kang M."/>
        </authorList>
    </citation>
    <scope>NUCLEOTIDE SEQUENCE</scope>
    <source>
        <strain evidence="2">USB13</strain>
    </source>
</reference>
<keyword evidence="1" id="KW-0175">Coiled coil</keyword>
<dbReference type="NCBIfam" id="TIGR04176">
    <property type="entry name" value="MarR_EPS"/>
    <property type="match status" value="1"/>
</dbReference>
<feature type="coiled-coil region" evidence="1">
    <location>
        <begin position="121"/>
        <end position="148"/>
    </location>
</feature>
<evidence type="ECO:0000313" key="3">
    <source>
        <dbReference type="Proteomes" id="UP000608513"/>
    </source>
</evidence>
<keyword evidence="3" id="KW-1185">Reference proteome</keyword>
<name>A0A923MUH0_9BURK</name>
<dbReference type="Gene3D" id="1.10.10.10">
    <property type="entry name" value="Winged helix-like DNA-binding domain superfamily/Winged helix DNA-binding domain"/>
    <property type="match status" value="1"/>
</dbReference>
<comment type="caution">
    <text evidence="2">The sequence shown here is derived from an EMBL/GenBank/DDBJ whole genome shotgun (WGS) entry which is preliminary data.</text>
</comment>
<dbReference type="InterPro" id="IPR026433">
    <property type="entry name" value="MarR_EPS"/>
</dbReference>
<dbReference type="InterPro" id="IPR036390">
    <property type="entry name" value="WH_DNA-bd_sf"/>
</dbReference>
<dbReference type="EMBL" id="JACORT010000008">
    <property type="protein sequence ID" value="MBC5784874.1"/>
    <property type="molecule type" value="Genomic_DNA"/>
</dbReference>
<protein>
    <submittedName>
        <fullName evidence="2">MarR family EPS-associated transcriptional regulator</fullName>
    </submittedName>
</protein>
<accession>A0A923MUH0</accession>
<dbReference type="SUPFAM" id="SSF46785">
    <property type="entry name" value="Winged helix' DNA-binding domain"/>
    <property type="match status" value="1"/>
</dbReference>
<dbReference type="Proteomes" id="UP000608513">
    <property type="component" value="Unassembled WGS sequence"/>
</dbReference>
<dbReference type="AlphaFoldDB" id="A0A923MUH0"/>
<evidence type="ECO:0000313" key="2">
    <source>
        <dbReference type="EMBL" id="MBC5784874.1"/>
    </source>
</evidence>
<dbReference type="InterPro" id="IPR036388">
    <property type="entry name" value="WH-like_DNA-bd_sf"/>
</dbReference>